<dbReference type="EMBL" id="UOGB01000029">
    <property type="protein sequence ID" value="VAX15689.1"/>
    <property type="molecule type" value="Genomic_DNA"/>
</dbReference>
<comment type="similarity">
    <text evidence="1">Belongs to the NAD(P)-dependent epimerase/dehydratase family.</text>
</comment>
<dbReference type="InterPro" id="IPR036291">
    <property type="entry name" value="NAD(P)-bd_dom_sf"/>
</dbReference>
<reference evidence="3" key="1">
    <citation type="submission" date="2018-06" db="EMBL/GenBank/DDBJ databases">
        <authorList>
            <person name="Zhirakovskaya E."/>
        </authorList>
    </citation>
    <scope>NUCLEOTIDE SEQUENCE</scope>
</reference>
<organism evidence="3">
    <name type="scientific">hydrothermal vent metagenome</name>
    <dbReference type="NCBI Taxonomy" id="652676"/>
    <lineage>
        <taxon>unclassified sequences</taxon>
        <taxon>metagenomes</taxon>
        <taxon>ecological metagenomes</taxon>
    </lineage>
</organism>
<proteinExistence type="inferred from homology"/>
<evidence type="ECO:0000259" key="2">
    <source>
        <dbReference type="Pfam" id="PF01370"/>
    </source>
</evidence>
<gene>
    <name evidence="3" type="ORF">MNBD_NITROSPINAE03-795</name>
</gene>
<dbReference type="Pfam" id="PF01370">
    <property type="entry name" value="Epimerase"/>
    <property type="match status" value="1"/>
</dbReference>
<dbReference type="AlphaFoldDB" id="A0A3B1BBW0"/>
<protein>
    <recommendedName>
        <fullName evidence="2">NAD-dependent epimerase/dehydratase domain-containing protein</fullName>
    </recommendedName>
</protein>
<accession>A0A3B1BBW0</accession>
<dbReference type="InterPro" id="IPR001509">
    <property type="entry name" value="Epimerase_deHydtase"/>
</dbReference>
<dbReference type="Gene3D" id="3.40.50.720">
    <property type="entry name" value="NAD(P)-binding Rossmann-like Domain"/>
    <property type="match status" value="1"/>
</dbReference>
<name>A0A3B1BBW0_9ZZZZ</name>
<dbReference type="SUPFAM" id="SSF51735">
    <property type="entry name" value="NAD(P)-binding Rossmann-fold domains"/>
    <property type="match status" value="1"/>
</dbReference>
<evidence type="ECO:0000256" key="1">
    <source>
        <dbReference type="ARBA" id="ARBA00007637"/>
    </source>
</evidence>
<feature type="domain" description="NAD-dependent epimerase/dehydratase" evidence="2">
    <location>
        <begin position="2"/>
        <end position="139"/>
    </location>
</feature>
<evidence type="ECO:0000313" key="3">
    <source>
        <dbReference type="EMBL" id="VAX15689.1"/>
    </source>
</evidence>
<dbReference type="PANTHER" id="PTHR43000">
    <property type="entry name" value="DTDP-D-GLUCOSE 4,6-DEHYDRATASE-RELATED"/>
    <property type="match status" value="1"/>
</dbReference>
<sequence>VHVTATRRLLEAAKKADVKRVVHCSTVGVLGHVADPPADENTAYNVEDIYQVTKAEGEKLALEYGSMTGLPVTVVRPCAVYGPGDRRLLKLFKLIATGRFRMIGDGSTLIHPVYIDDLVDGMILAYESSRAIGKVYILGGEQYVSVREWTKIIAREAGVTLSSFSIPYTPVWLAAIACEAVCAPFGMEPPLFRRRVDFFVKNRAFSINKAKQELEFSPKTDLDEGAAKTIEWYRQMGWI</sequence>
<feature type="non-terminal residue" evidence="3">
    <location>
        <position position="1"/>
    </location>
</feature>